<feature type="transmembrane region" description="Helical" evidence="5">
    <location>
        <begin position="372"/>
        <end position="393"/>
    </location>
</feature>
<dbReference type="EMBL" id="BMCU01000003">
    <property type="protein sequence ID" value="GGG13349.1"/>
    <property type="molecule type" value="Genomic_DNA"/>
</dbReference>
<evidence type="ECO:0000256" key="3">
    <source>
        <dbReference type="ARBA" id="ARBA00022989"/>
    </source>
</evidence>
<accession>A0A917D8S2</accession>
<comment type="subcellular location">
    <subcellularLocation>
        <location evidence="1">Cell membrane</location>
        <topology evidence="1">Multi-pass membrane protein</topology>
    </subcellularLocation>
</comment>
<feature type="transmembrane region" description="Helical" evidence="5">
    <location>
        <begin position="14"/>
        <end position="32"/>
    </location>
</feature>
<reference evidence="7" key="1">
    <citation type="journal article" date="2014" name="Int. J. Syst. Evol. Microbiol.">
        <title>Complete genome sequence of Corynebacterium casei LMG S-19264T (=DSM 44701T), isolated from a smear-ripened cheese.</title>
        <authorList>
            <consortium name="US DOE Joint Genome Institute (JGI-PGF)"/>
            <person name="Walter F."/>
            <person name="Albersmeier A."/>
            <person name="Kalinowski J."/>
            <person name="Ruckert C."/>
        </authorList>
    </citation>
    <scope>NUCLEOTIDE SEQUENCE</scope>
    <source>
        <strain evidence="7">CCM 7905</strain>
    </source>
</reference>
<feature type="transmembrane region" description="Helical" evidence="5">
    <location>
        <begin position="103"/>
        <end position="125"/>
    </location>
</feature>
<dbReference type="AlphaFoldDB" id="A0A917D8S2"/>
<feature type="domain" description="Major facilitator superfamily (MFS) profile" evidence="6">
    <location>
        <begin position="14"/>
        <end position="398"/>
    </location>
</feature>
<feature type="transmembrane region" description="Helical" evidence="5">
    <location>
        <begin position="165"/>
        <end position="184"/>
    </location>
</feature>
<sequence length="418" mass="42590">MSTDAEAPPISRRLVLLLAVACGTLVANLYYAQPLLSTIGGSFGVSEGTAGVLVTTAQIGYAVGLAFLVPLGDLVERRRLIVSATVFCAAANTVAVVSPSFSVLAGALIFAGVGASAAMVIVPLSSALSAPQDRGKTVGTVMSGLLVGILLARTVSGFLSELGGWRLVFGFAAVALTVLAAALWRSVPPARPDVDATYGSILRSVVSLIAHLRELRLRMALGALIMAGFSVMWTGLAFLLAGPPFGMNDATIGLFGIAGVAGALAAPLAGKLADRGRGHVAVPGFLSALLASWAFLALGGSSSSVWAIIALIVGIFLLDAGVQGTQVSNQNVVFALDPPARSRLNTAYMVSYFLGGVVGSVAASVGFSVGGWNALCAIGAALALLALAVWFTFRSRTVGRSDSVDRSDAVEPSENLDR</sequence>
<dbReference type="GO" id="GO:0005886">
    <property type="term" value="C:plasma membrane"/>
    <property type="evidence" value="ECO:0007669"/>
    <property type="project" value="UniProtKB-SubCell"/>
</dbReference>
<keyword evidence="3 5" id="KW-1133">Transmembrane helix</keyword>
<keyword evidence="2 5" id="KW-0812">Transmembrane</keyword>
<feature type="transmembrane region" description="Helical" evidence="5">
    <location>
        <begin position="137"/>
        <end position="159"/>
    </location>
</feature>
<evidence type="ECO:0000313" key="8">
    <source>
        <dbReference type="Proteomes" id="UP000654257"/>
    </source>
</evidence>
<evidence type="ECO:0000256" key="5">
    <source>
        <dbReference type="SAM" id="Phobius"/>
    </source>
</evidence>
<dbReference type="GO" id="GO:0022857">
    <property type="term" value="F:transmembrane transporter activity"/>
    <property type="evidence" value="ECO:0007669"/>
    <property type="project" value="InterPro"/>
</dbReference>
<feature type="transmembrane region" description="Helical" evidence="5">
    <location>
        <begin position="346"/>
        <end position="366"/>
    </location>
</feature>
<dbReference type="PROSITE" id="PS50850">
    <property type="entry name" value="MFS"/>
    <property type="match status" value="1"/>
</dbReference>
<dbReference type="RefSeq" id="WP_188545590.1">
    <property type="nucleotide sequence ID" value="NZ_BMCU01000003.1"/>
</dbReference>
<evidence type="ECO:0000256" key="4">
    <source>
        <dbReference type="ARBA" id="ARBA00023136"/>
    </source>
</evidence>
<protein>
    <submittedName>
        <fullName evidence="7">MFS transporter</fullName>
    </submittedName>
</protein>
<dbReference type="InterPro" id="IPR020846">
    <property type="entry name" value="MFS_dom"/>
</dbReference>
<keyword evidence="8" id="KW-1185">Reference proteome</keyword>
<name>A0A917D8S2_9NOCA</name>
<feature type="transmembrane region" description="Helical" evidence="5">
    <location>
        <begin position="80"/>
        <end position="97"/>
    </location>
</feature>
<evidence type="ECO:0000256" key="1">
    <source>
        <dbReference type="ARBA" id="ARBA00004651"/>
    </source>
</evidence>
<dbReference type="Gene3D" id="1.20.1250.20">
    <property type="entry name" value="MFS general substrate transporter like domains"/>
    <property type="match status" value="1"/>
</dbReference>
<gene>
    <name evidence="7" type="ORF">GCM10007304_29240</name>
</gene>
<feature type="transmembrane region" description="Helical" evidence="5">
    <location>
        <begin position="252"/>
        <end position="273"/>
    </location>
</feature>
<dbReference type="Proteomes" id="UP000654257">
    <property type="component" value="Unassembled WGS sequence"/>
</dbReference>
<evidence type="ECO:0000313" key="7">
    <source>
        <dbReference type="EMBL" id="GGG13349.1"/>
    </source>
</evidence>
<keyword evidence="4 5" id="KW-0472">Membrane</keyword>
<feature type="transmembrane region" description="Helical" evidence="5">
    <location>
        <begin position="305"/>
        <end position="325"/>
    </location>
</feature>
<feature type="transmembrane region" description="Helical" evidence="5">
    <location>
        <begin position="280"/>
        <end position="299"/>
    </location>
</feature>
<proteinExistence type="predicted"/>
<dbReference type="SUPFAM" id="SSF103473">
    <property type="entry name" value="MFS general substrate transporter"/>
    <property type="match status" value="1"/>
</dbReference>
<dbReference type="InterPro" id="IPR011701">
    <property type="entry name" value="MFS"/>
</dbReference>
<organism evidence="7 8">
    <name type="scientific">Rhodococcoides trifolii</name>
    <dbReference type="NCBI Taxonomy" id="908250"/>
    <lineage>
        <taxon>Bacteria</taxon>
        <taxon>Bacillati</taxon>
        <taxon>Actinomycetota</taxon>
        <taxon>Actinomycetes</taxon>
        <taxon>Mycobacteriales</taxon>
        <taxon>Nocardiaceae</taxon>
        <taxon>Rhodococcoides</taxon>
    </lineage>
</organism>
<dbReference type="Pfam" id="PF07690">
    <property type="entry name" value="MFS_1"/>
    <property type="match status" value="1"/>
</dbReference>
<feature type="transmembrane region" description="Helical" evidence="5">
    <location>
        <begin position="219"/>
        <end position="240"/>
    </location>
</feature>
<evidence type="ECO:0000256" key="2">
    <source>
        <dbReference type="ARBA" id="ARBA00022692"/>
    </source>
</evidence>
<dbReference type="PANTHER" id="PTHR42910:SF1">
    <property type="entry name" value="MAJOR FACILITATOR SUPERFAMILY (MFS) PROFILE DOMAIN-CONTAINING PROTEIN"/>
    <property type="match status" value="1"/>
</dbReference>
<reference evidence="7" key="2">
    <citation type="submission" date="2020-09" db="EMBL/GenBank/DDBJ databases">
        <authorList>
            <person name="Sun Q."/>
            <person name="Sedlacek I."/>
        </authorList>
    </citation>
    <scope>NUCLEOTIDE SEQUENCE</scope>
    <source>
        <strain evidence="7">CCM 7905</strain>
    </source>
</reference>
<dbReference type="InterPro" id="IPR036259">
    <property type="entry name" value="MFS_trans_sf"/>
</dbReference>
<dbReference type="PANTHER" id="PTHR42910">
    <property type="entry name" value="TRANSPORTER SCO4007-RELATED"/>
    <property type="match status" value="1"/>
</dbReference>
<feature type="transmembrane region" description="Helical" evidence="5">
    <location>
        <begin position="52"/>
        <end position="71"/>
    </location>
</feature>
<comment type="caution">
    <text evidence="7">The sequence shown here is derived from an EMBL/GenBank/DDBJ whole genome shotgun (WGS) entry which is preliminary data.</text>
</comment>
<dbReference type="CDD" id="cd17324">
    <property type="entry name" value="MFS_NepI_like"/>
    <property type="match status" value="1"/>
</dbReference>
<evidence type="ECO:0000259" key="6">
    <source>
        <dbReference type="PROSITE" id="PS50850"/>
    </source>
</evidence>